<gene>
    <name evidence="1" type="ORF">METZ01_LOCUS242517</name>
</gene>
<evidence type="ECO:0000313" key="1">
    <source>
        <dbReference type="EMBL" id="SVB89663.1"/>
    </source>
</evidence>
<feature type="non-terminal residue" evidence="1">
    <location>
        <position position="461"/>
    </location>
</feature>
<reference evidence="1" key="1">
    <citation type="submission" date="2018-05" db="EMBL/GenBank/DDBJ databases">
        <authorList>
            <person name="Lanie J.A."/>
            <person name="Ng W.-L."/>
            <person name="Kazmierczak K.M."/>
            <person name="Andrzejewski T.M."/>
            <person name="Davidsen T.M."/>
            <person name="Wayne K.J."/>
            <person name="Tettelin H."/>
            <person name="Glass J.I."/>
            <person name="Rusch D."/>
            <person name="Podicherti R."/>
            <person name="Tsui H.-C.T."/>
            <person name="Winkler M.E."/>
        </authorList>
    </citation>
    <scope>NUCLEOTIDE SEQUENCE</scope>
</reference>
<name>A0A382HSQ3_9ZZZZ</name>
<dbReference type="AlphaFoldDB" id="A0A382HSQ3"/>
<feature type="non-terminal residue" evidence="1">
    <location>
        <position position="1"/>
    </location>
</feature>
<dbReference type="EMBL" id="UINC01062751">
    <property type="protein sequence ID" value="SVB89663.1"/>
    <property type="molecule type" value="Genomic_DNA"/>
</dbReference>
<protein>
    <submittedName>
        <fullName evidence="1">Uncharacterized protein</fullName>
    </submittedName>
</protein>
<proteinExistence type="predicted"/>
<organism evidence="1">
    <name type="scientific">marine metagenome</name>
    <dbReference type="NCBI Taxonomy" id="408172"/>
    <lineage>
        <taxon>unclassified sequences</taxon>
        <taxon>metagenomes</taxon>
        <taxon>ecological metagenomes</taxon>
    </lineage>
</organism>
<accession>A0A382HSQ3</accession>
<sequence length="461" mass="52122">DGYGTPMFLKPIFQCDLIDEYSGFTEFGFVNGASYNLGDNTGIQHYFKDENVQNGRTYYYAIVAYDYGAPDIGPGIAPSENNTIIDIDEFDNIRGVGKNIAIVTPRANAAGYVEPTISIDSLYNNILGTGIIEPNLASRSELKPGNEYIVTFDFDTAYNEQNLPIYFTNPGYSVFNKTTGQIVYKENSIDELNPNRTNFSGTNLVYDESTDTWSLNNIVLSDVFEGLQLNISQNSTIPTLDTLNTGWITTNLGDINITISSRESKLIPWDCEIVFTGETSYTSQVESPFGIYDEFDNRLWFPNRIILDQSFPFYVINKSILDENGNYTPMDLVVQDYQGSSWSLDQEFNIENDRILVGQIDTLNNWQGTLFIIDFFNIDSAGYPEPGSRYAVNWERNFWKTDTFRFAVDSSKQIGLDNLNNDLNKVRVVPNPYVGTNAMEEAVINPYLNQPRKIMFTNIPS</sequence>